<dbReference type="Gene3D" id="2.60.40.420">
    <property type="entry name" value="Cupredoxins - blue copper proteins"/>
    <property type="match status" value="1"/>
</dbReference>
<reference evidence="4 5" key="1">
    <citation type="submission" date="2023-08" db="EMBL/GenBank/DDBJ databases">
        <title>Genome sequence of Thermaerobacter compostii strain Ins1, a spore-forming filamentous bacterium isolated from a deep geothermal reservoir.</title>
        <authorList>
            <person name="Bregnard D."/>
            <person name="Gonzalez D."/>
            <person name="Junier P."/>
        </authorList>
    </citation>
    <scope>NUCLEOTIDE SEQUENCE [LARGE SCALE GENOMIC DNA]</scope>
    <source>
        <strain evidence="4 5">Ins1</strain>
    </source>
</reference>
<dbReference type="InterPro" id="IPR008972">
    <property type="entry name" value="Cupredoxin"/>
</dbReference>
<dbReference type="PROSITE" id="PS00079">
    <property type="entry name" value="MULTICOPPER_OXIDASE1"/>
    <property type="match status" value="1"/>
</dbReference>
<keyword evidence="5" id="KW-1185">Reference proteome</keyword>
<proteinExistence type="predicted"/>
<sequence length="195" mass="20686">MRTLPPAGPCRRPLAAGKTRARRRPRARTPVAPARRGSPAGGTPWNPSPGDGVAGPEAAVVRRDPSRLGPRIPACRALAALAAILVLLAAGCGGRPWGPRSLTLTLTPEFRIEPAEIVVRPGETVRLEVVNADPRLPHRLESAGKLGPDLELPPGQRRVVEWTAPAEAGAFPIWCGMPGHRKNGMVARVVIRAEP</sequence>
<feature type="domain" description="EfeO-type cupredoxin-like" evidence="3">
    <location>
        <begin position="110"/>
        <end position="185"/>
    </location>
</feature>
<dbReference type="RefSeq" id="WP_318750225.1">
    <property type="nucleotide sequence ID" value="NZ_CP132508.1"/>
</dbReference>
<protein>
    <submittedName>
        <fullName evidence="4">Cupredoxin domain-containing protein</fullName>
    </submittedName>
</protein>
<organism evidence="4 5">
    <name type="scientific">Thermaerobacter composti</name>
    <dbReference type="NCBI Taxonomy" id="554949"/>
    <lineage>
        <taxon>Bacteria</taxon>
        <taxon>Bacillati</taxon>
        <taxon>Bacillota</taxon>
        <taxon>Clostridia</taxon>
        <taxon>Eubacteriales</taxon>
        <taxon>Clostridiales Family XVII. Incertae Sedis</taxon>
        <taxon>Thermaerobacter</taxon>
    </lineage>
</organism>
<keyword evidence="1" id="KW-0479">Metal-binding</keyword>
<evidence type="ECO:0000259" key="3">
    <source>
        <dbReference type="Pfam" id="PF13473"/>
    </source>
</evidence>
<evidence type="ECO:0000313" key="4">
    <source>
        <dbReference type="EMBL" id="WPD18379.1"/>
    </source>
</evidence>
<dbReference type="InterPro" id="IPR033138">
    <property type="entry name" value="Cu_oxidase_CS"/>
</dbReference>
<accession>A0ABZ0QM95</accession>
<dbReference type="Proteomes" id="UP001304683">
    <property type="component" value="Chromosome"/>
</dbReference>
<dbReference type="EMBL" id="CP132508">
    <property type="protein sequence ID" value="WPD18379.1"/>
    <property type="molecule type" value="Genomic_DNA"/>
</dbReference>
<gene>
    <name evidence="4" type="ORF">Q5761_08350</name>
</gene>
<evidence type="ECO:0000313" key="5">
    <source>
        <dbReference type="Proteomes" id="UP001304683"/>
    </source>
</evidence>
<dbReference type="InterPro" id="IPR028096">
    <property type="entry name" value="EfeO_Cupredoxin"/>
</dbReference>
<dbReference type="SUPFAM" id="SSF49503">
    <property type="entry name" value="Cupredoxins"/>
    <property type="match status" value="1"/>
</dbReference>
<evidence type="ECO:0000256" key="2">
    <source>
        <dbReference type="SAM" id="MobiDB-lite"/>
    </source>
</evidence>
<feature type="region of interest" description="Disordered" evidence="2">
    <location>
        <begin position="1"/>
        <end position="57"/>
    </location>
</feature>
<dbReference type="Pfam" id="PF13473">
    <property type="entry name" value="Cupredoxin_1"/>
    <property type="match status" value="1"/>
</dbReference>
<evidence type="ECO:0000256" key="1">
    <source>
        <dbReference type="ARBA" id="ARBA00022723"/>
    </source>
</evidence>
<name>A0ABZ0QM95_9FIRM</name>